<name>K0T7U7_THAOC</name>
<reference evidence="2 3" key="1">
    <citation type="journal article" date="2012" name="Genome Biol.">
        <title>Genome and low-iron response of an oceanic diatom adapted to chronic iron limitation.</title>
        <authorList>
            <person name="Lommer M."/>
            <person name="Specht M."/>
            <person name="Roy A.S."/>
            <person name="Kraemer L."/>
            <person name="Andreson R."/>
            <person name="Gutowska M.A."/>
            <person name="Wolf J."/>
            <person name="Bergner S.V."/>
            <person name="Schilhabel M.B."/>
            <person name="Klostermeier U.C."/>
            <person name="Beiko R.G."/>
            <person name="Rosenstiel P."/>
            <person name="Hippler M."/>
            <person name="Laroche J."/>
        </authorList>
    </citation>
    <scope>NUCLEOTIDE SEQUENCE [LARGE SCALE GENOMIC DNA]</scope>
    <source>
        <strain evidence="2 3">CCMP1005</strain>
    </source>
</reference>
<dbReference type="Proteomes" id="UP000266841">
    <property type="component" value="Unassembled WGS sequence"/>
</dbReference>
<dbReference type="EMBL" id="AGNL01010095">
    <property type="protein sequence ID" value="EJK69421.1"/>
    <property type="molecule type" value="Genomic_DNA"/>
</dbReference>
<dbReference type="AlphaFoldDB" id="K0T7U7"/>
<comment type="caution">
    <text evidence="2">The sequence shown here is derived from an EMBL/GenBank/DDBJ whole genome shotgun (WGS) entry which is preliminary data.</text>
</comment>
<organism evidence="2 3">
    <name type="scientific">Thalassiosira oceanica</name>
    <name type="common">Marine diatom</name>
    <dbReference type="NCBI Taxonomy" id="159749"/>
    <lineage>
        <taxon>Eukaryota</taxon>
        <taxon>Sar</taxon>
        <taxon>Stramenopiles</taxon>
        <taxon>Ochrophyta</taxon>
        <taxon>Bacillariophyta</taxon>
        <taxon>Coscinodiscophyceae</taxon>
        <taxon>Thalassiosirophycidae</taxon>
        <taxon>Thalassiosirales</taxon>
        <taxon>Thalassiosiraceae</taxon>
        <taxon>Thalassiosira</taxon>
    </lineage>
</organism>
<accession>K0T7U7</accession>
<evidence type="ECO:0000256" key="1">
    <source>
        <dbReference type="SAM" id="MobiDB-lite"/>
    </source>
</evidence>
<feature type="region of interest" description="Disordered" evidence="1">
    <location>
        <begin position="61"/>
        <end position="184"/>
    </location>
</feature>
<protein>
    <submittedName>
        <fullName evidence="2">Uncharacterized protein</fullName>
    </submittedName>
</protein>
<gene>
    <name evidence="2" type="ORF">THAOC_09327</name>
</gene>
<keyword evidence="3" id="KW-1185">Reference proteome</keyword>
<evidence type="ECO:0000313" key="3">
    <source>
        <dbReference type="Proteomes" id="UP000266841"/>
    </source>
</evidence>
<proteinExistence type="predicted"/>
<evidence type="ECO:0000313" key="2">
    <source>
        <dbReference type="EMBL" id="EJK69421.1"/>
    </source>
</evidence>
<sequence>MIGRRMHSLHQLVPSAAAQGAHGLEAEDMASLFVPNRQVNAPLSTSLKTNFSFFSLESVHGRQTPHSSAGGSKGFSPRWQQRRDDERRRIAGRQRPGLGVEPLPTVQEGRSGNRPAPAACYAARDLLNNVPPPPPPSSAHQGRRQPQRSERAPVVGEGRGRRRAAEVRGRAGGGDESPGREPRE</sequence>